<dbReference type="Proteomes" id="UP001152300">
    <property type="component" value="Unassembled WGS sequence"/>
</dbReference>
<evidence type="ECO:0000313" key="3">
    <source>
        <dbReference type="Proteomes" id="UP001152300"/>
    </source>
</evidence>
<dbReference type="EMBL" id="JAPEIS010000016">
    <property type="protein sequence ID" value="KAJ8058471.1"/>
    <property type="molecule type" value="Genomic_DNA"/>
</dbReference>
<comment type="caution">
    <text evidence="2">The sequence shown here is derived from an EMBL/GenBank/DDBJ whole genome shotgun (WGS) entry which is preliminary data.</text>
</comment>
<proteinExistence type="predicted"/>
<organism evidence="2 3">
    <name type="scientific">Sclerotinia nivalis</name>
    <dbReference type="NCBI Taxonomy" id="352851"/>
    <lineage>
        <taxon>Eukaryota</taxon>
        <taxon>Fungi</taxon>
        <taxon>Dikarya</taxon>
        <taxon>Ascomycota</taxon>
        <taxon>Pezizomycotina</taxon>
        <taxon>Leotiomycetes</taxon>
        <taxon>Helotiales</taxon>
        <taxon>Sclerotiniaceae</taxon>
        <taxon>Sclerotinia</taxon>
    </lineage>
</organism>
<feature type="compositionally biased region" description="Polar residues" evidence="1">
    <location>
        <begin position="1"/>
        <end position="28"/>
    </location>
</feature>
<sequence length="59" mass="6094">MKKNIGTPSCDTIATGNSHATTDSVRGTTSGGPPLSIIALRRSNGKTVETVESNTVHLI</sequence>
<evidence type="ECO:0000313" key="2">
    <source>
        <dbReference type="EMBL" id="KAJ8058471.1"/>
    </source>
</evidence>
<accession>A0A9X0DCL4</accession>
<name>A0A9X0DCL4_9HELO</name>
<evidence type="ECO:0000256" key="1">
    <source>
        <dbReference type="SAM" id="MobiDB-lite"/>
    </source>
</evidence>
<gene>
    <name evidence="2" type="ORF">OCU04_012659</name>
</gene>
<feature type="region of interest" description="Disordered" evidence="1">
    <location>
        <begin position="1"/>
        <end position="35"/>
    </location>
</feature>
<dbReference type="AlphaFoldDB" id="A0A9X0DCL4"/>
<reference evidence="2" key="1">
    <citation type="submission" date="2022-11" db="EMBL/GenBank/DDBJ databases">
        <title>Genome Resource of Sclerotinia nivalis Strain SnTB1, a Plant Pathogen Isolated from American Ginseng.</title>
        <authorList>
            <person name="Fan S."/>
        </authorList>
    </citation>
    <scope>NUCLEOTIDE SEQUENCE</scope>
    <source>
        <strain evidence="2">SnTB1</strain>
    </source>
</reference>
<protein>
    <submittedName>
        <fullName evidence="2">Uncharacterized protein</fullName>
    </submittedName>
</protein>
<keyword evidence="3" id="KW-1185">Reference proteome</keyword>